<evidence type="ECO:0000313" key="4">
    <source>
        <dbReference type="Proteomes" id="UP001327560"/>
    </source>
</evidence>
<dbReference type="GO" id="GO:0016747">
    <property type="term" value="F:acyltransferase activity, transferring groups other than amino-acyl groups"/>
    <property type="evidence" value="ECO:0007669"/>
    <property type="project" value="InterPro"/>
</dbReference>
<dbReference type="EMBL" id="CP136891">
    <property type="protein sequence ID" value="WOK97472.1"/>
    <property type="molecule type" value="Genomic_DNA"/>
</dbReference>
<organism evidence="3 4">
    <name type="scientific">Canna indica</name>
    <name type="common">Indian-shot</name>
    <dbReference type="NCBI Taxonomy" id="4628"/>
    <lineage>
        <taxon>Eukaryota</taxon>
        <taxon>Viridiplantae</taxon>
        <taxon>Streptophyta</taxon>
        <taxon>Embryophyta</taxon>
        <taxon>Tracheophyta</taxon>
        <taxon>Spermatophyta</taxon>
        <taxon>Magnoliopsida</taxon>
        <taxon>Liliopsida</taxon>
        <taxon>Zingiberales</taxon>
        <taxon>Cannaceae</taxon>
        <taxon>Canna</taxon>
    </lineage>
</organism>
<gene>
    <name evidence="3" type="ORF">Cni_G06180</name>
</gene>
<keyword evidence="4" id="KW-1185">Reference proteome</keyword>
<dbReference type="InterPro" id="IPR012392">
    <property type="entry name" value="3-ktacl-CoA_syn"/>
</dbReference>
<proteinExistence type="predicted"/>
<reference evidence="3 4" key="1">
    <citation type="submission" date="2023-10" db="EMBL/GenBank/DDBJ databases">
        <title>Chromosome-scale genome assembly provides insights into flower coloration mechanisms of Canna indica.</title>
        <authorList>
            <person name="Li C."/>
        </authorList>
    </citation>
    <scope>NUCLEOTIDE SEQUENCE [LARGE SCALE GENOMIC DNA]</scope>
    <source>
        <tissue evidence="3">Flower</tissue>
    </source>
</reference>
<evidence type="ECO:0000259" key="2">
    <source>
        <dbReference type="Pfam" id="PF08392"/>
    </source>
</evidence>
<dbReference type="AlphaFoldDB" id="A0AAQ3JYX2"/>
<dbReference type="GO" id="GO:0006633">
    <property type="term" value="P:fatty acid biosynthetic process"/>
    <property type="evidence" value="ECO:0007669"/>
    <property type="project" value="InterPro"/>
</dbReference>
<sequence>MDSGAKLMRFLGISASSGEILNEYGRGGEVRREETVRQNITFRYATTATYVRLLNGKCLLQASLLSFPQLPLILRRRRPTKDKLILLQRNHFSSPPEELLHSGNQLLRRIHRYGLSQSNFCRLPSSFSWPSRSPSMPSTTSDLVLHPNLRLVVFSVLRCTLLALLAHLSTRPRPVLLLDYSCFLLDIDRKCRFEVSQYIARRSRHYNQKSEDFMRSILLKSGLSDETYVPTSFQTQYEPSLRSGFQEAEEGMTLAVDARPSTSSSSSTSIVIVSCGMFTPAPSLSSLLVHRFALNIEDCKQDVIFVLRSSVYPLLSYSWCFIPDLKATSTRRLCSTILKVTFLEQRYATIYGCSDATIVLGAVGKNLLAKLIVWELPCNISVCK</sequence>
<evidence type="ECO:0000256" key="1">
    <source>
        <dbReference type="ARBA" id="ARBA00023315"/>
    </source>
</evidence>
<feature type="domain" description="FAE" evidence="2">
    <location>
        <begin position="169"/>
        <end position="295"/>
    </location>
</feature>
<accession>A0AAQ3JYX2</accession>
<keyword evidence="1" id="KW-0012">Acyltransferase</keyword>
<dbReference type="Pfam" id="PF08392">
    <property type="entry name" value="FAE1_CUT1_RppA"/>
    <property type="match status" value="1"/>
</dbReference>
<name>A0AAQ3JYX2_9LILI</name>
<dbReference type="GO" id="GO:0016020">
    <property type="term" value="C:membrane"/>
    <property type="evidence" value="ECO:0007669"/>
    <property type="project" value="InterPro"/>
</dbReference>
<evidence type="ECO:0000313" key="3">
    <source>
        <dbReference type="EMBL" id="WOK97472.1"/>
    </source>
</evidence>
<dbReference type="InterPro" id="IPR013601">
    <property type="entry name" value="FAE1_typ3_polyketide_synth"/>
</dbReference>
<keyword evidence="1" id="KW-0808">Transferase</keyword>
<dbReference type="Proteomes" id="UP001327560">
    <property type="component" value="Chromosome 2"/>
</dbReference>
<protein>
    <recommendedName>
        <fullName evidence="2">FAE domain-containing protein</fullName>
    </recommendedName>
</protein>
<dbReference type="PANTHER" id="PTHR31561">
    <property type="entry name" value="3-KETOACYL-COA SYNTHASE"/>
    <property type="match status" value="1"/>
</dbReference>